<feature type="transmembrane region" description="Helical" evidence="1">
    <location>
        <begin position="12"/>
        <end position="36"/>
    </location>
</feature>
<keyword evidence="1" id="KW-1133">Transmembrane helix</keyword>
<keyword evidence="1" id="KW-0812">Transmembrane</keyword>
<gene>
    <name evidence="2" type="ORF">BDP27DRAFT_1311452</name>
</gene>
<evidence type="ECO:0000313" key="2">
    <source>
        <dbReference type="EMBL" id="KAF9077670.1"/>
    </source>
</evidence>
<proteinExistence type="predicted"/>
<keyword evidence="1" id="KW-0472">Membrane</keyword>
<dbReference type="AlphaFoldDB" id="A0A9P5UEV5"/>
<reference evidence="2" key="1">
    <citation type="submission" date="2020-11" db="EMBL/GenBank/DDBJ databases">
        <authorList>
            <consortium name="DOE Joint Genome Institute"/>
            <person name="Ahrendt S."/>
            <person name="Riley R."/>
            <person name="Andreopoulos W."/>
            <person name="Labutti K."/>
            <person name="Pangilinan J."/>
            <person name="Ruiz-Duenas F.J."/>
            <person name="Barrasa J.M."/>
            <person name="Sanchez-Garcia M."/>
            <person name="Camarero S."/>
            <person name="Miyauchi S."/>
            <person name="Serrano A."/>
            <person name="Linde D."/>
            <person name="Babiker R."/>
            <person name="Drula E."/>
            <person name="Ayuso-Fernandez I."/>
            <person name="Pacheco R."/>
            <person name="Padilla G."/>
            <person name="Ferreira P."/>
            <person name="Barriuso J."/>
            <person name="Kellner H."/>
            <person name="Castanera R."/>
            <person name="Alfaro M."/>
            <person name="Ramirez L."/>
            <person name="Pisabarro A.G."/>
            <person name="Kuo A."/>
            <person name="Tritt A."/>
            <person name="Lipzen A."/>
            <person name="He G."/>
            <person name="Yan M."/>
            <person name="Ng V."/>
            <person name="Cullen D."/>
            <person name="Martin F."/>
            <person name="Rosso M.-N."/>
            <person name="Henrissat B."/>
            <person name="Hibbett D."/>
            <person name="Martinez A.T."/>
            <person name="Grigoriev I.V."/>
        </authorList>
    </citation>
    <scope>NUCLEOTIDE SEQUENCE</scope>
    <source>
        <strain evidence="2">AH 40177</strain>
    </source>
</reference>
<accession>A0A9P5UEV5</accession>
<comment type="caution">
    <text evidence="2">The sequence shown here is derived from an EMBL/GenBank/DDBJ whole genome shotgun (WGS) entry which is preliminary data.</text>
</comment>
<sequence>MTVPSTTTIVDNLFFSLAAFILTLTFILVSCAYRFGEDDGHGFLERCVYSRIAGAFNKVRIFFTNLLTNHTHNLSSSVNEKGLDRLSDIENGHGLNGKHIGII</sequence>
<organism evidence="2 3">
    <name type="scientific">Rhodocollybia butyracea</name>
    <dbReference type="NCBI Taxonomy" id="206335"/>
    <lineage>
        <taxon>Eukaryota</taxon>
        <taxon>Fungi</taxon>
        <taxon>Dikarya</taxon>
        <taxon>Basidiomycota</taxon>
        <taxon>Agaricomycotina</taxon>
        <taxon>Agaricomycetes</taxon>
        <taxon>Agaricomycetidae</taxon>
        <taxon>Agaricales</taxon>
        <taxon>Marasmiineae</taxon>
        <taxon>Omphalotaceae</taxon>
        <taxon>Rhodocollybia</taxon>
    </lineage>
</organism>
<keyword evidence="3" id="KW-1185">Reference proteome</keyword>
<name>A0A9P5UEV5_9AGAR</name>
<dbReference type="EMBL" id="JADNRY010000003">
    <property type="protein sequence ID" value="KAF9077670.1"/>
    <property type="molecule type" value="Genomic_DNA"/>
</dbReference>
<protein>
    <submittedName>
        <fullName evidence="2">Uncharacterized protein</fullName>
    </submittedName>
</protein>
<dbReference type="Proteomes" id="UP000772434">
    <property type="component" value="Unassembled WGS sequence"/>
</dbReference>
<evidence type="ECO:0000313" key="3">
    <source>
        <dbReference type="Proteomes" id="UP000772434"/>
    </source>
</evidence>
<evidence type="ECO:0000256" key="1">
    <source>
        <dbReference type="SAM" id="Phobius"/>
    </source>
</evidence>
<feature type="non-terminal residue" evidence="2">
    <location>
        <position position="1"/>
    </location>
</feature>